<dbReference type="FunFam" id="2.30.30.100:FF:000033">
    <property type="entry name" value="Trailer hitch, isoform C"/>
    <property type="match status" value="1"/>
</dbReference>
<feature type="compositionally biased region" description="Polar residues" evidence="9">
    <location>
        <begin position="138"/>
        <end position="149"/>
    </location>
</feature>
<dbReference type="Pfam" id="PF12701">
    <property type="entry name" value="LSM14"/>
    <property type="match status" value="1"/>
</dbReference>
<evidence type="ECO:0000313" key="14">
    <source>
        <dbReference type="Proteomes" id="UP000712600"/>
    </source>
</evidence>
<dbReference type="GO" id="GO:0000932">
    <property type="term" value="C:P-body"/>
    <property type="evidence" value="ECO:0007669"/>
    <property type="project" value="UniProtKB-SubCell"/>
</dbReference>
<feature type="compositionally biased region" description="Basic and acidic residues" evidence="9">
    <location>
        <begin position="94"/>
        <end position="104"/>
    </location>
</feature>
<dbReference type="GO" id="GO:0034063">
    <property type="term" value="P:stress granule assembly"/>
    <property type="evidence" value="ECO:0007669"/>
    <property type="project" value="TreeGrafter"/>
</dbReference>
<dbReference type="Pfam" id="PF09532">
    <property type="entry name" value="FDF"/>
    <property type="match status" value="1"/>
</dbReference>
<feature type="short sequence motif" description="FFD box" evidence="8">
    <location>
        <begin position="434"/>
        <end position="449"/>
    </location>
</feature>
<comment type="function">
    <text evidence="7">As a component of the decapping complex, involved in the degradation of mRNAs. Promotes P-body formation. Translational repressor.</text>
</comment>
<feature type="region of interest" description="Disordered" evidence="9">
    <location>
        <begin position="84"/>
        <end position="162"/>
    </location>
</feature>
<dbReference type="PROSITE" id="PS51513">
    <property type="entry name" value="FFD"/>
    <property type="match status" value="1"/>
</dbReference>
<accession>A0A8S9Q6C4</accession>
<dbReference type="InterPro" id="IPR025761">
    <property type="entry name" value="FFD_box"/>
</dbReference>
<dbReference type="PROSITE" id="PS52002">
    <property type="entry name" value="SM"/>
    <property type="match status" value="1"/>
</dbReference>
<dbReference type="Gene3D" id="2.30.30.100">
    <property type="match status" value="1"/>
</dbReference>
<dbReference type="PROSITE" id="PS51512">
    <property type="entry name" value="DFDF"/>
    <property type="match status" value="1"/>
</dbReference>
<feature type="domain" description="Sm" evidence="12">
    <location>
        <begin position="7"/>
        <end position="90"/>
    </location>
</feature>
<keyword evidence="4" id="KW-0678">Repressor</keyword>
<dbReference type="AlphaFoldDB" id="A0A8S9Q6C4"/>
<dbReference type="CDD" id="cd01736">
    <property type="entry name" value="LSm14_N"/>
    <property type="match status" value="1"/>
</dbReference>
<comment type="caution">
    <text evidence="13">The sequence shown here is derived from an EMBL/GenBank/DDBJ whole genome shotgun (WGS) entry which is preliminary data.</text>
</comment>
<evidence type="ECO:0008006" key="15">
    <source>
        <dbReference type="Google" id="ProtNLM"/>
    </source>
</evidence>
<evidence type="ECO:0000256" key="4">
    <source>
        <dbReference type="ARBA" id="ARBA00022491"/>
    </source>
</evidence>
<dbReference type="SMART" id="SM01199">
    <property type="entry name" value="FDF"/>
    <property type="match status" value="1"/>
</dbReference>
<dbReference type="GO" id="GO:0006417">
    <property type="term" value="P:regulation of translation"/>
    <property type="evidence" value="ECO:0007669"/>
    <property type="project" value="UniProtKB-KW"/>
</dbReference>
<feature type="compositionally biased region" description="Low complexity" evidence="9">
    <location>
        <begin position="105"/>
        <end position="122"/>
    </location>
</feature>
<dbReference type="InterPro" id="IPR047575">
    <property type="entry name" value="Sm"/>
</dbReference>
<keyword evidence="5" id="KW-0507">mRNA processing</keyword>
<feature type="domain" description="DFDF" evidence="10">
    <location>
        <begin position="380"/>
        <end position="416"/>
    </location>
</feature>
<dbReference type="InterPro" id="IPR025609">
    <property type="entry name" value="Lsm14-like_N"/>
</dbReference>
<evidence type="ECO:0000256" key="8">
    <source>
        <dbReference type="PROSITE-ProRule" id="PRU00846"/>
    </source>
</evidence>
<dbReference type="Proteomes" id="UP000712600">
    <property type="component" value="Unassembled WGS sequence"/>
</dbReference>
<gene>
    <name evidence="13" type="ORF">F2Q69_00023732</name>
</gene>
<evidence type="ECO:0000313" key="13">
    <source>
        <dbReference type="EMBL" id="KAF3536850.1"/>
    </source>
</evidence>
<comment type="similarity">
    <text evidence="2">Belongs to the LSM14 family.</text>
</comment>
<evidence type="ECO:0000256" key="9">
    <source>
        <dbReference type="SAM" id="MobiDB-lite"/>
    </source>
</evidence>
<reference evidence="13" key="1">
    <citation type="submission" date="2019-12" db="EMBL/GenBank/DDBJ databases">
        <title>Genome sequencing and annotation of Brassica cretica.</title>
        <authorList>
            <person name="Studholme D.J."/>
            <person name="Sarris P."/>
        </authorList>
    </citation>
    <scope>NUCLEOTIDE SEQUENCE</scope>
    <source>
        <strain evidence="13">PFS-109/04</strain>
        <tissue evidence="13">Leaf</tissue>
    </source>
</reference>
<dbReference type="EMBL" id="QGKX02001290">
    <property type="protein sequence ID" value="KAF3536850.1"/>
    <property type="molecule type" value="Genomic_DNA"/>
</dbReference>
<dbReference type="InterPro" id="IPR019050">
    <property type="entry name" value="FDF_dom"/>
</dbReference>
<dbReference type="GO" id="GO:0003729">
    <property type="term" value="F:mRNA binding"/>
    <property type="evidence" value="ECO:0007669"/>
    <property type="project" value="TreeGrafter"/>
</dbReference>
<organism evidence="13 14">
    <name type="scientific">Brassica cretica</name>
    <name type="common">Mustard</name>
    <dbReference type="NCBI Taxonomy" id="69181"/>
    <lineage>
        <taxon>Eukaryota</taxon>
        <taxon>Viridiplantae</taxon>
        <taxon>Streptophyta</taxon>
        <taxon>Embryophyta</taxon>
        <taxon>Tracheophyta</taxon>
        <taxon>Spermatophyta</taxon>
        <taxon>Magnoliopsida</taxon>
        <taxon>eudicotyledons</taxon>
        <taxon>Gunneridae</taxon>
        <taxon>Pentapetalae</taxon>
        <taxon>rosids</taxon>
        <taxon>malvids</taxon>
        <taxon>Brassicales</taxon>
        <taxon>Brassicaceae</taxon>
        <taxon>Brassiceae</taxon>
        <taxon>Brassica</taxon>
    </lineage>
</organism>
<dbReference type="InterPro" id="IPR025762">
    <property type="entry name" value="DFDF"/>
</dbReference>
<dbReference type="GO" id="GO:0033962">
    <property type="term" value="P:P-body assembly"/>
    <property type="evidence" value="ECO:0007669"/>
    <property type="project" value="TreeGrafter"/>
</dbReference>
<dbReference type="PANTHER" id="PTHR13586:SF20">
    <property type="entry name" value="DFDF DOMAIN-CONTAINING PROTEIN"/>
    <property type="match status" value="1"/>
</dbReference>
<keyword evidence="3" id="KW-0963">Cytoplasm</keyword>
<evidence type="ECO:0000256" key="6">
    <source>
        <dbReference type="ARBA" id="ARBA00022845"/>
    </source>
</evidence>
<feature type="domain" description="FFD box profile" evidence="11">
    <location>
        <begin position="434"/>
        <end position="449"/>
    </location>
</feature>
<comment type="subcellular location">
    <subcellularLocation>
        <location evidence="1">Cytoplasm</location>
        <location evidence="1">P-body</location>
    </subcellularLocation>
</comment>
<feature type="compositionally biased region" description="Polar residues" evidence="9">
    <location>
        <begin position="237"/>
        <end position="250"/>
    </location>
</feature>
<evidence type="ECO:0000259" key="11">
    <source>
        <dbReference type="PROSITE" id="PS51513"/>
    </source>
</evidence>
<evidence type="ECO:0000259" key="10">
    <source>
        <dbReference type="PROSITE" id="PS51512"/>
    </source>
</evidence>
<evidence type="ECO:0000256" key="1">
    <source>
        <dbReference type="ARBA" id="ARBA00004201"/>
    </source>
</evidence>
<keyword evidence="6" id="KW-0810">Translation regulation</keyword>
<evidence type="ECO:0000256" key="3">
    <source>
        <dbReference type="ARBA" id="ARBA00022490"/>
    </source>
</evidence>
<protein>
    <recommendedName>
        <fullName evidence="15">DFDF domain-containing protein</fullName>
    </recommendedName>
</protein>
<proteinExistence type="inferred from homology"/>
<evidence type="ECO:0000256" key="2">
    <source>
        <dbReference type="ARBA" id="ARBA00010415"/>
    </source>
</evidence>
<dbReference type="GO" id="GO:0006397">
    <property type="term" value="P:mRNA processing"/>
    <property type="evidence" value="ECO:0007669"/>
    <property type="project" value="UniProtKB-KW"/>
</dbReference>
<dbReference type="SMART" id="SM01271">
    <property type="entry name" value="LSM14"/>
    <property type="match status" value="1"/>
</dbReference>
<dbReference type="PANTHER" id="PTHR13586">
    <property type="entry name" value="SCD6 PROTEIN-RELATED"/>
    <property type="match status" value="1"/>
</dbReference>
<feature type="region of interest" description="Disordered" evidence="9">
    <location>
        <begin position="237"/>
        <end position="261"/>
    </location>
</feature>
<dbReference type="SUPFAM" id="SSF50182">
    <property type="entry name" value="Sm-like ribonucleoproteins"/>
    <property type="match status" value="1"/>
</dbReference>
<sequence length="529" mass="57527">MASESSQSSSPGDTFIGSFISLISKSEIRYEGILYHLNVHDSTLGLKKVRSCGTEGRKKDGPQVPPSDAVYDYILFRGSDIKDLQVNPSPSVQSRKDIQSEKDISQSSQSRPAVSSPPTGYDRGYGLGRGGQWVHTPALTSNPVPTTLHSPVPLGDGGSLTESPASMPMPTPSFVQGNKLASTGLPLGMMQHAVSSSSTKHNDQAHIVDMFASPIMGLVDDTTKVVTHTPDVASNLAYSSNPSPLGQAQLRTPPGLASSPTNLSPLSAPYIQNTYPIAPQAVVKGVYDSQINHLNRSTPYTLPAVTSDSAPVIPDPLSSSPQSFLGMELLQSNPASVGVPSRSLATTHQAPLLPLPVSAHQFLIWFFSFFLLVLNVLQSWIPSSSAEFTEEFDFEAMNDKFNKSELWGFLGKNNQTNHTEQTAVEPSEERKTKPAYKKDDFFDTISCNRLDRTARSGQQQQHIQFPDHMRQDPQNHFQRPLQPQPGQGAYLAAQTNYHGGYNNNNNDYSNSGYGYYSGGGRGRGRNTHF</sequence>
<evidence type="ECO:0000256" key="7">
    <source>
        <dbReference type="ARBA" id="ARBA00059323"/>
    </source>
</evidence>
<evidence type="ECO:0000259" key="12">
    <source>
        <dbReference type="PROSITE" id="PS52002"/>
    </source>
</evidence>
<dbReference type="InterPro" id="IPR010920">
    <property type="entry name" value="LSM_dom_sf"/>
</dbReference>
<name>A0A8S9Q6C4_BRACR</name>
<evidence type="ECO:0000256" key="5">
    <source>
        <dbReference type="ARBA" id="ARBA00022664"/>
    </source>
</evidence>